<feature type="domain" description="K Homology" evidence="4">
    <location>
        <begin position="408"/>
        <end position="475"/>
    </location>
</feature>
<feature type="domain" description="K Homology" evidence="4">
    <location>
        <begin position="729"/>
        <end position="792"/>
    </location>
</feature>
<evidence type="ECO:0000313" key="6">
    <source>
        <dbReference type="Proteomes" id="UP000275772"/>
    </source>
</evidence>
<feature type="domain" description="K Homology" evidence="4">
    <location>
        <begin position="1051"/>
        <end position="1119"/>
    </location>
</feature>
<gene>
    <name evidence="5" type="ORF">BLGHR1_16312</name>
</gene>
<protein>
    <recommendedName>
        <fullName evidence="4">K Homology domain-containing protein</fullName>
    </recommendedName>
</protein>
<keyword evidence="1" id="KW-0677">Repeat</keyword>
<dbReference type="CDD" id="cd02394">
    <property type="entry name" value="KH-I_Vigilin_rpt6"/>
    <property type="match status" value="1"/>
</dbReference>
<feature type="domain" description="K Homology" evidence="4">
    <location>
        <begin position="1236"/>
        <end position="1305"/>
    </location>
</feature>
<feature type="region of interest" description="Disordered" evidence="3">
    <location>
        <begin position="1"/>
        <end position="72"/>
    </location>
</feature>
<dbReference type="SMART" id="SM00322">
    <property type="entry name" value="KH"/>
    <property type="match status" value="9"/>
</dbReference>
<dbReference type="PROSITE" id="PS50084">
    <property type="entry name" value="KH_TYPE_1"/>
    <property type="match status" value="8"/>
</dbReference>
<dbReference type="VEuPathDB" id="FungiDB:BLGHR1_16312"/>
<sequence length="1321" mass="145521">MASTTLSNPATTNGLSAAQKLMQKHQETRQPTIEDVPDEEGVLAQTPSSHVLESASGPSLQHNPPFPTSAPTVPKVIPAEKKHRPIIDTQSEELFPGLGAAPKASSAPIWGAKNPTANGHVHGVSNGYSPTQSSLKTPAPHAPSTIRANPQSLISQVQAPLLSLPTKDILPRSQLKKPITDTLKDINKKLRTNLTMTTGESGILEFRETTNQKDAIRQQAIKELGQLIGVKKSVKIALPQSTRAHIIGKQGTTIKALQDATGARIQMPKIEIPAKPIDDDDDEMIEILIEGNTASIHLAQKEIEKIISERCASMNSKIRTIPTEFYPFIAGANDHNLNSIEQAHNVHVSIPSHHVWNTQPPLQKPNPGQLPTFVPTAGHDPITITGDRAAVQAARADIEKLSQQLHQQLTFEQFMVNNSQHQFIIGKQGISPQGFFAKTGCGIILPSDVNEDSVTVVGHPERVEAAMDYAMDLASSMNQAMFDVARHYRNAPGHARMHARNITQYLRDRNEIEKIGGRHQIHITTPMDAEGAAPWEIFYRSENSKIATRAQNEIASIILAHPPTRMTTVATDPFYHDYLRRDVTPRVQRDYGVRMVIPKGELAGEPILLVYEGESGYEPEYQISREKPDASQIESFEKGLADARHCILDIIGKQAKISEEIIDVPRIFHEKLRRYIQSEQKQRAADQIPVRVFVSGTRVTLRGPNPAVESLSKKVHAFIAEAIEDEKERGFTLSFNFPQKHANQLIGKGGSNIRELKEKFDVEINVSDGVVELQGPKAKAEAAKTHILSLGRHWADEVTYVLKVDPVFHRELIGAQGATINRLQTRYKVQIHFPRSLKQGKDDQSNSDALSEAGRRGPRREQEPDEVTIRGPKKGADETRDELLSLVQYMRDRSYSATVLVQARQIPSLIGQRGSGMEELRQSTGARIDIPNAKDLDNPSTLVEIQIKGAESSVAQAKKLIEEKKHIFDNTVTKTIEIDKKHHKALIGAQGSTLRNIIVQAGGPDDRHEFARIVQFPKADTQGNCIKIEGNADLVENIISKMRGIVEERESQINETLDVPVEKHRSLIGRNGETKKDLEAKFKVSLEVPRQGSGLTGIVISGLPSNVEDAKNQIQQLINEQKGELILLPLNIHHAIADNGHFFRKLRNDYQVKVDHDGKKIPTRLSKTANGLTNRSSMPLITDTAECAKDAYIFSATTISNSQDGEQVPWNLRGTPENVAKAKAAISSAMEQALKETTCGHLTLPDPRTYRFVIGSGGSKVNTIRRATGCRIAVPRDQSNDEAIEIIGSADGVEKAKEMILQAVEDGLNASQHGGSGYQRG</sequence>
<dbReference type="EMBL" id="UNSH01000081">
    <property type="protein sequence ID" value="SZF05509.1"/>
    <property type="molecule type" value="Genomic_DNA"/>
</dbReference>
<feature type="compositionally biased region" description="Polar residues" evidence="3">
    <location>
        <begin position="1"/>
        <end position="16"/>
    </location>
</feature>
<reference evidence="5 6" key="1">
    <citation type="submission" date="2017-11" db="EMBL/GenBank/DDBJ databases">
        <authorList>
            <person name="Kracher B."/>
        </authorList>
    </citation>
    <scope>NUCLEOTIDE SEQUENCE [LARGE SCALE GENOMIC DNA]</scope>
    <source>
        <strain evidence="5 6">RACE1</strain>
    </source>
</reference>
<dbReference type="CDD" id="cd00105">
    <property type="entry name" value="KH-I"/>
    <property type="match status" value="1"/>
</dbReference>
<feature type="domain" description="K Homology" evidence="4">
    <location>
        <begin position="230"/>
        <end position="308"/>
    </location>
</feature>
<feature type="domain" description="K Homology" evidence="4">
    <location>
        <begin position="312"/>
        <end position="403"/>
    </location>
</feature>
<dbReference type="SUPFAM" id="SSF54791">
    <property type="entry name" value="Eukaryotic type KH-domain (KH-domain type I)"/>
    <property type="match status" value="8"/>
</dbReference>
<feature type="region of interest" description="Disordered" evidence="3">
    <location>
        <begin position="834"/>
        <end position="875"/>
    </location>
</feature>
<feature type="domain" description="K Homology" evidence="4">
    <location>
        <begin position="893"/>
        <end position="966"/>
    </location>
</feature>
<dbReference type="InterPro" id="IPR036612">
    <property type="entry name" value="KH_dom_type_1_sf"/>
</dbReference>
<feature type="domain" description="K Homology" evidence="4">
    <location>
        <begin position="970"/>
        <end position="1047"/>
    </location>
</feature>
<dbReference type="Proteomes" id="UP000275772">
    <property type="component" value="Unassembled WGS sequence"/>
</dbReference>
<dbReference type="InterPro" id="IPR004087">
    <property type="entry name" value="KH_dom"/>
</dbReference>
<evidence type="ECO:0000256" key="2">
    <source>
        <dbReference type="PROSITE-ProRule" id="PRU00117"/>
    </source>
</evidence>
<feature type="compositionally biased region" description="Polar residues" evidence="3">
    <location>
        <begin position="45"/>
        <end position="62"/>
    </location>
</feature>
<evidence type="ECO:0000313" key="5">
    <source>
        <dbReference type="EMBL" id="SZF05509.1"/>
    </source>
</evidence>
<evidence type="ECO:0000256" key="3">
    <source>
        <dbReference type="SAM" id="MobiDB-lite"/>
    </source>
</evidence>
<feature type="compositionally biased region" description="Basic and acidic residues" evidence="3">
    <location>
        <begin position="853"/>
        <end position="862"/>
    </location>
</feature>
<dbReference type="CDD" id="cd22450">
    <property type="entry name" value="KH-I_ScSCP160_rpt5"/>
    <property type="match status" value="1"/>
</dbReference>
<dbReference type="CDD" id="cd22449">
    <property type="entry name" value="KH-I_ScSCP160_rpt4"/>
    <property type="match status" value="1"/>
</dbReference>
<dbReference type="PANTHER" id="PTHR10288">
    <property type="entry name" value="KH DOMAIN CONTAINING RNA BINDING PROTEIN"/>
    <property type="match status" value="1"/>
</dbReference>
<proteinExistence type="predicted"/>
<dbReference type="InterPro" id="IPR054548">
    <property type="entry name" value="SCP160-like_KH"/>
</dbReference>
<feature type="domain" description="K Homology" evidence="4">
    <location>
        <begin position="796"/>
        <end position="888"/>
    </location>
</feature>
<name>A0A383V0I6_BLUHO</name>
<dbReference type="Gene3D" id="3.30.1370.10">
    <property type="entry name" value="K Homology domain, type 1"/>
    <property type="match status" value="9"/>
</dbReference>
<keyword evidence="2" id="KW-0694">RNA-binding</keyword>
<dbReference type="Pfam" id="PF22952">
    <property type="entry name" value="KH_11"/>
    <property type="match status" value="1"/>
</dbReference>
<evidence type="ECO:0000256" key="1">
    <source>
        <dbReference type="ARBA" id="ARBA00022737"/>
    </source>
</evidence>
<evidence type="ECO:0000259" key="4">
    <source>
        <dbReference type="SMART" id="SM00322"/>
    </source>
</evidence>
<dbReference type="Pfam" id="PF00013">
    <property type="entry name" value="KH_1"/>
    <property type="match status" value="8"/>
</dbReference>
<dbReference type="GO" id="GO:0003723">
    <property type="term" value="F:RNA binding"/>
    <property type="evidence" value="ECO:0007669"/>
    <property type="project" value="UniProtKB-UniRule"/>
</dbReference>
<accession>A0A383V0I6</accession>
<dbReference type="InterPro" id="IPR004088">
    <property type="entry name" value="KH_dom_type_1"/>
</dbReference>
<organism evidence="5 6">
    <name type="scientific">Blumeria hordei</name>
    <name type="common">Barley powdery mildew</name>
    <name type="synonym">Blumeria graminis f. sp. hordei</name>
    <dbReference type="NCBI Taxonomy" id="2867405"/>
    <lineage>
        <taxon>Eukaryota</taxon>
        <taxon>Fungi</taxon>
        <taxon>Dikarya</taxon>
        <taxon>Ascomycota</taxon>
        <taxon>Pezizomycotina</taxon>
        <taxon>Leotiomycetes</taxon>
        <taxon>Erysiphales</taxon>
        <taxon>Erysiphaceae</taxon>
        <taxon>Blumeria</taxon>
    </lineage>
</organism>